<organism evidence="2 3">
    <name type="scientific">Bifidobacterium merycicum</name>
    <dbReference type="NCBI Taxonomy" id="78345"/>
    <lineage>
        <taxon>Bacteria</taxon>
        <taxon>Bacillati</taxon>
        <taxon>Actinomycetota</taxon>
        <taxon>Actinomycetes</taxon>
        <taxon>Bifidobacteriales</taxon>
        <taxon>Bifidobacteriaceae</taxon>
        <taxon>Bifidobacterium</taxon>
    </lineage>
</organism>
<accession>A0A087BI39</accession>
<protein>
    <recommendedName>
        <fullName evidence="4">Lipoprotein</fullName>
    </recommendedName>
</protein>
<dbReference type="EMBL" id="JGZC01000005">
    <property type="protein sequence ID" value="KFI70689.1"/>
    <property type="molecule type" value="Genomic_DNA"/>
</dbReference>
<evidence type="ECO:0000313" key="3">
    <source>
        <dbReference type="Proteomes" id="UP000029060"/>
    </source>
</evidence>
<evidence type="ECO:0000313" key="2">
    <source>
        <dbReference type="EMBL" id="KFI70689.1"/>
    </source>
</evidence>
<dbReference type="OrthoDB" id="3230671at2"/>
<feature type="signal peptide" evidence="1">
    <location>
        <begin position="1"/>
        <end position="24"/>
    </location>
</feature>
<evidence type="ECO:0000256" key="1">
    <source>
        <dbReference type="SAM" id="SignalP"/>
    </source>
</evidence>
<name>A0A087BI39_9BIFI</name>
<gene>
    <name evidence="2" type="ORF">BMERY_0101</name>
</gene>
<comment type="caution">
    <text evidence="2">The sequence shown here is derived from an EMBL/GenBank/DDBJ whole genome shotgun (WGS) entry which is preliminary data.</text>
</comment>
<keyword evidence="3" id="KW-1185">Reference proteome</keyword>
<dbReference type="Proteomes" id="UP000029060">
    <property type="component" value="Unassembled WGS sequence"/>
</dbReference>
<dbReference type="eggNOG" id="ENOG5033ZMP">
    <property type="taxonomic scope" value="Bacteria"/>
</dbReference>
<evidence type="ECO:0008006" key="4">
    <source>
        <dbReference type="Google" id="ProtNLM"/>
    </source>
</evidence>
<proteinExistence type="predicted"/>
<reference evidence="2 3" key="1">
    <citation type="submission" date="2014-03" db="EMBL/GenBank/DDBJ databases">
        <title>Genomics of Bifidobacteria.</title>
        <authorList>
            <person name="Ventura M."/>
            <person name="Milani C."/>
            <person name="Lugli G.A."/>
        </authorList>
    </citation>
    <scope>NUCLEOTIDE SEQUENCE [LARGE SCALE GENOMIC DNA]</scope>
    <source>
        <strain evidence="2 3">LMG 11341</strain>
    </source>
</reference>
<keyword evidence="1" id="KW-0732">Signal</keyword>
<dbReference type="PROSITE" id="PS51257">
    <property type="entry name" value="PROKAR_LIPOPROTEIN"/>
    <property type="match status" value="1"/>
</dbReference>
<dbReference type="RefSeq" id="WP_033523646.1">
    <property type="nucleotide sequence ID" value="NZ_CADAXU010000001.1"/>
</dbReference>
<dbReference type="AlphaFoldDB" id="A0A087BI39"/>
<sequence length="238" mass="25696">MSIRHMHRTAAFALCISVALTGCAGCGAPGGASQSDSSASSSSSASTQNNGAKIAPTLKDYIQSLLDADKGTMSDQQRSALERAVQNDGKVSRSDYERAWSDYRQCIVDKGYSVPELQRYSSGVYALPSYDTSKATREQTSKLSEDLVTCDQLHITNIDTVYKLQIGNPTLSTNSSAVAVDCLRRENVKPKSYTVEQLEKDLVSDHNGLTNNAKALDCLVTSGVNVTPADETPWQPFQ</sequence>
<feature type="chain" id="PRO_5038966471" description="Lipoprotein" evidence="1">
    <location>
        <begin position="25"/>
        <end position="238"/>
    </location>
</feature>